<feature type="transmembrane region" description="Helical" evidence="9">
    <location>
        <begin position="218"/>
        <end position="234"/>
    </location>
</feature>
<evidence type="ECO:0000256" key="4">
    <source>
        <dbReference type="ARBA" id="ARBA00022723"/>
    </source>
</evidence>
<evidence type="ECO:0000256" key="1">
    <source>
        <dbReference type="ARBA" id="ARBA00004141"/>
    </source>
</evidence>
<keyword evidence="6" id="KW-0408">Iron</keyword>
<evidence type="ECO:0000256" key="5">
    <source>
        <dbReference type="ARBA" id="ARBA00022989"/>
    </source>
</evidence>
<keyword evidence="3 9" id="KW-0812">Transmembrane</keyword>
<feature type="transmembrane region" description="Helical" evidence="9">
    <location>
        <begin position="167"/>
        <end position="190"/>
    </location>
</feature>
<keyword evidence="2" id="KW-0349">Heme</keyword>
<keyword evidence="5 9" id="KW-1133">Transmembrane helix</keyword>
<proteinExistence type="predicted"/>
<evidence type="ECO:0000256" key="7">
    <source>
        <dbReference type="ARBA" id="ARBA00023136"/>
    </source>
</evidence>
<evidence type="ECO:0000256" key="9">
    <source>
        <dbReference type="SAM" id="Phobius"/>
    </source>
</evidence>
<keyword evidence="7 9" id="KW-0472">Membrane</keyword>
<dbReference type="GO" id="GO:0006121">
    <property type="term" value="P:mitochondrial electron transport, succinate to ubiquinone"/>
    <property type="evidence" value="ECO:0007669"/>
    <property type="project" value="TreeGrafter"/>
</dbReference>
<dbReference type="PANTHER" id="PTHR10978">
    <property type="entry name" value="SUCCINATE DEHYDROGENASE CYTOCHROME B560 SUBUNIT"/>
    <property type="match status" value="1"/>
</dbReference>
<dbReference type="PROSITE" id="PS01001">
    <property type="entry name" value="SDH_CYT_2"/>
    <property type="match status" value="1"/>
</dbReference>
<feature type="transmembrane region" description="Helical" evidence="9">
    <location>
        <begin position="144"/>
        <end position="161"/>
    </location>
</feature>
<keyword evidence="4" id="KW-0479">Metal-binding</keyword>
<reference evidence="10 11" key="1">
    <citation type="submission" date="2024-02" db="EMBL/GenBank/DDBJ databases">
        <title>De novo assembly and annotation of 12 fungi associated with fruit tree decline syndrome in Ontario, Canada.</title>
        <authorList>
            <person name="Sulman M."/>
            <person name="Ellouze W."/>
            <person name="Ilyukhin E."/>
        </authorList>
    </citation>
    <scope>NUCLEOTIDE SEQUENCE [LARGE SCALE GENOMIC DNA]</scope>
    <source>
        <strain evidence="10 11">M11/M66-122</strain>
    </source>
</reference>
<sequence length="235" mass="25810">MNAQRVGLRAVRQGEQLPEGPLITTPIPPGPRPDSDSSDEDIERHDYIRVEYNNTNAKSIVATKNSTFFSHNLPRLALAPNAVNQQVRGAATQKLSEDDAQSLLASQRLQRPVSPHITTYDYTQIWLGASIWTRFTGMMMTGSLYAYSLAYLAAPLAGWHLESATLAASAATLPVAVKVVGKFLIAWPVLFHSFNGTRHLVWDLAIGYKKSTIKKGGWVLWAASLVSALGLTFLY</sequence>
<dbReference type="InterPro" id="IPR000701">
    <property type="entry name" value="SuccDH_FuR_B_TM-su"/>
</dbReference>
<feature type="region of interest" description="Disordered" evidence="8">
    <location>
        <begin position="1"/>
        <end position="40"/>
    </location>
</feature>
<dbReference type="GO" id="GO:0009055">
    <property type="term" value="F:electron transfer activity"/>
    <property type="evidence" value="ECO:0007669"/>
    <property type="project" value="InterPro"/>
</dbReference>
<gene>
    <name evidence="10" type="primary">SDH3</name>
    <name evidence="10" type="ORF">SLS62_002947</name>
</gene>
<comment type="caution">
    <text evidence="10">The sequence shown here is derived from an EMBL/GenBank/DDBJ whole genome shotgun (WGS) entry which is preliminary data.</text>
</comment>
<accession>A0AAN9YUJ2</accession>
<comment type="subcellular location">
    <subcellularLocation>
        <location evidence="1">Membrane</location>
        <topology evidence="1">Multi-pass membrane protein</topology>
    </subcellularLocation>
</comment>
<dbReference type="GO" id="GO:0006099">
    <property type="term" value="P:tricarboxylic acid cycle"/>
    <property type="evidence" value="ECO:0007669"/>
    <property type="project" value="InterPro"/>
</dbReference>
<dbReference type="NCBIfam" id="TIGR02970">
    <property type="entry name" value="succ_dehyd_cytB"/>
    <property type="match status" value="1"/>
</dbReference>
<evidence type="ECO:0000256" key="3">
    <source>
        <dbReference type="ARBA" id="ARBA00022692"/>
    </source>
</evidence>
<evidence type="ECO:0000313" key="10">
    <source>
        <dbReference type="EMBL" id="KAK7755132.1"/>
    </source>
</evidence>
<evidence type="ECO:0000256" key="6">
    <source>
        <dbReference type="ARBA" id="ARBA00023004"/>
    </source>
</evidence>
<organism evidence="10 11">
    <name type="scientific">Diatrype stigma</name>
    <dbReference type="NCBI Taxonomy" id="117547"/>
    <lineage>
        <taxon>Eukaryota</taxon>
        <taxon>Fungi</taxon>
        <taxon>Dikarya</taxon>
        <taxon>Ascomycota</taxon>
        <taxon>Pezizomycotina</taxon>
        <taxon>Sordariomycetes</taxon>
        <taxon>Xylariomycetidae</taxon>
        <taxon>Xylariales</taxon>
        <taxon>Diatrypaceae</taxon>
        <taxon>Diatrype</taxon>
    </lineage>
</organism>
<dbReference type="Proteomes" id="UP001320420">
    <property type="component" value="Unassembled WGS sequence"/>
</dbReference>
<dbReference type="PANTHER" id="PTHR10978:SF5">
    <property type="entry name" value="SUCCINATE DEHYDROGENASE CYTOCHROME B560 SUBUNIT, MITOCHONDRIAL"/>
    <property type="match status" value="1"/>
</dbReference>
<dbReference type="GO" id="GO:0016020">
    <property type="term" value="C:membrane"/>
    <property type="evidence" value="ECO:0007669"/>
    <property type="project" value="UniProtKB-SubCell"/>
</dbReference>
<dbReference type="InterPro" id="IPR018495">
    <property type="entry name" value="Succ_DH_cyt_bsu_CS"/>
</dbReference>
<dbReference type="InterPro" id="IPR014314">
    <property type="entry name" value="Succ_DH_cytb556"/>
</dbReference>
<dbReference type="AlphaFoldDB" id="A0AAN9YUJ2"/>
<evidence type="ECO:0000313" key="11">
    <source>
        <dbReference type="Proteomes" id="UP001320420"/>
    </source>
</evidence>
<name>A0AAN9YUJ2_9PEZI</name>
<dbReference type="SUPFAM" id="SSF81343">
    <property type="entry name" value="Fumarate reductase respiratory complex transmembrane subunits"/>
    <property type="match status" value="1"/>
</dbReference>
<protein>
    <submittedName>
        <fullName evidence="10">Cytochrome b subunit of succinate dehydrogenase, Sdh3p</fullName>
    </submittedName>
</protein>
<dbReference type="GO" id="GO:0005739">
    <property type="term" value="C:mitochondrion"/>
    <property type="evidence" value="ECO:0007669"/>
    <property type="project" value="GOC"/>
</dbReference>
<keyword evidence="11" id="KW-1185">Reference proteome</keyword>
<dbReference type="InterPro" id="IPR034804">
    <property type="entry name" value="SQR/QFR_C/D"/>
</dbReference>
<dbReference type="EMBL" id="JAKJXP020000015">
    <property type="protein sequence ID" value="KAK7755132.1"/>
    <property type="molecule type" value="Genomic_DNA"/>
</dbReference>
<evidence type="ECO:0000256" key="2">
    <source>
        <dbReference type="ARBA" id="ARBA00022617"/>
    </source>
</evidence>
<dbReference type="Pfam" id="PF01127">
    <property type="entry name" value="Sdh_cyt"/>
    <property type="match status" value="1"/>
</dbReference>
<dbReference type="GO" id="GO:0046872">
    <property type="term" value="F:metal ion binding"/>
    <property type="evidence" value="ECO:0007669"/>
    <property type="project" value="UniProtKB-KW"/>
</dbReference>
<evidence type="ECO:0000256" key="8">
    <source>
        <dbReference type="SAM" id="MobiDB-lite"/>
    </source>
</evidence>
<dbReference type="CDD" id="cd03499">
    <property type="entry name" value="SQR_TypeC_SdhC"/>
    <property type="match status" value="1"/>
</dbReference>
<dbReference type="Gene3D" id="1.20.1300.10">
    <property type="entry name" value="Fumarate reductase/succinate dehydrogenase, transmembrane subunit"/>
    <property type="match status" value="1"/>
</dbReference>